<dbReference type="PANTHER" id="PTHR44068">
    <property type="entry name" value="ZGC:194242"/>
    <property type="match status" value="1"/>
</dbReference>
<organism evidence="2">
    <name type="scientific">marine sediment metagenome</name>
    <dbReference type="NCBI Taxonomy" id="412755"/>
    <lineage>
        <taxon>unclassified sequences</taxon>
        <taxon>metagenomes</taxon>
        <taxon>ecological metagenomes</taxon>
    </lineage>
</organism>
<feature type="domain" description="Methyltransferase" evidence="1">
    <location>
        <begin position="38"/>
        <end position="161"/>
    </location>
</feature>
<reference evidence="2" key="1">
    <citation type="journal article" date="2014" name="Front. Microbiol.">
        <title>High frequency of phylogenetically diverse reductive dehalogenase-homologous genes in deep subseafloor sedimentary metagenomes.</title>
        <authorList>
            <person name="Kawai M."/>
            <person name="Futagami T."/>
            <person name="Toyoda A."/>
            <person name="Takaki Y."/>
            <person name="Nishi S."/>
            <person name="Hori S."/>
            <person name="Arai W."/>
            <person name="Tsubouchi T."/>
            <person name="Morono Y."/>
            <person name="Uchiyama I."/>
            <person name="Ito T."/>
            <person name="Fujiyama A."/>
            <person name="Inagaki F."/>
            <person name="Takami H."/>
        </authorList>
    </citation>
    <scope>NUCLEOTIDE SEQUENCE</scope>
    <source>
        <strain evidence="2">Expedition CK06-06</strain>
    </source>
</reference>
<dbReference type="AlphaFoldDB" id="X1L362"/>
<proteinExistence type="predicted"/>
<name>X1L362_9ZZZZ</name>
<comment type="caution">
    <text evidence="2">The sequence shown here is derived from an EMBL/GenBank/DDBJ whole genome shotgun (WGS) entry which is preliminary data.</text>
</comment>
<dbReference type="EMBL" id="BARU01038854">
    <property type="protein sequence ID" value="GAH88603.1"/>
    <property type="molecule type" value="Genomic_DNA"/>
</dbReference>
<protein>
    <recommendedName>
        <fullName evidence="1">Methyltransferase domain-containing protein</fullName>
    </recommendedName>
</protein>
<dbReference type="InterPro" id="IPR025714">
    <property type="entry name" value="Methyltranfer_dom"/>
</dbReference>
<sequence>GGIEGYFATKYAEFAKNTKEAREEYKRLADSTSSMIKKGKLLEIGPGPGYISIEIARLLPEMEIIGLDLSDTMIEIAEQNAKEHGVSERIEFRKGDASKMPFQDCLFDFVVSNGSLHHWKTPVQVFNEIYRILKSNGRAMISDLRKDAPSEKVREWTTVIDSKIMRWGFRHSIKESYTAQEIERIINDTQFRQFEVKEKEINLEIFLRK</sequence>
<gene>
    <name evidence="2" type="ORF">S03H2_60316</name>
</gene>
<dbReference type="Pfam" id="PF13847">
    <property type="entry name" value="Methyltransf_31"/>
    <property type="match status" value="1"/>
</dbReference>
<dbReference type="PANTHER" id="PTHR44068:SF11">
    <property type="entry name" value="GERANYL DIPHOSPHATE 2-C-METHYLTRANSFERASE"/>
    <property type="match status" value="1"/>
</dbReference>
<dbReference type="SUPFAM" id="SSF53335">
    <property type="entry name" value="S-adenosyl-L-methionine-dependent methyltransferases"/>
    <property type="match status" value="1"/>
</dbReference>
<accession>X1L362</accession>
<dbReference type="InterPro" id="IPR029063">
    <property type="entry name" value="SAM-dependent_MTases_sf"/>
</dbReference>
<evidence type="ECO:0000313" key="2">
    <source>
        <dbReference type="EMBL" id="GAH88603.1"/>
    </source>
</evidence>
<evidence type="ECO:0000259" key="1">
    <source>
        <dbReference type="Pfam" id="PF13847"/>
    </source>
</evidence>
<feature type="non-terminal residue" evidence="2">
    <location>
        <position position="1"/>
    </location>
</feature>
<dbReference type="Gene3D" id="3.40.50.150">
    <property type="entry name" value="Vaccinia Virus protein VP39"/>
    <property type="match status" value="1"/>
</dbReference>
<dbReference type="CDD" id="cd02440">
    <property type="entry name" value="AdoMet_MTases"/>
    <property type="match status" value="1"/>
</dbReference>
<dbReference type="InterPro" id="IPR050447">
    <property type="entry name" value="Erg6_SMT_methyltransf"/>
</dbReference>